<name>A0A4Y1N3I5_9PROT</name>
<protein>
    <submittedName>
        <fullName evidence="2">Uncharacterized protein</fullName>
    </submittedName>
</protein>
<sequence length="96" mass="10193">MEACRQQEVFPRKSFLTALRSLEWANGLFDRRGGNPPCTGGGGWSNVDTPGSIEGRSSSGRECAIGADSHCRKPFRSVVRLSTRVSAAFACATASG</sequence>
<dbReference type="EMBL" id="CP025189">
    <property type="protein sequence ID" value="AWV24708.1"/>
    <property type="molecule type" value="Genomic_DNA"/>
</dbReference>
<feature type="region of interest" description="Disordered" evidence="1">
    <location>
        <begin position="33"/>
        <end position="59"/>
    </location>
</feature>
<accession>A0A4Y1N3I5</accession>
<dbReference type="AlphaFoldDB" id="A0A4Y1N3I5"/>
<evidence type="ECO:0000313" key="2">
    <source>
        <dbReference type="EMBL" id="AWV24708.1"/>
    </source>
</evidence>
<reference evidence="2" key="1">
    <citation type="submission" date="2017-12" db="EMBL/GenBank/DDBJ databases">
        <authorList>
            <person name="Martens C."/>
            <person name="Dahlstrom E."/>
            <person name="Barbian K."/>
            <person name="Sykora L."/>
            <person name="Ricklefs S."/>
            <person name="Bruno D."/>
            <person name="Anzick I."/>
            <person name="Myles I."/>
            <person name="Datta S.K."/>
        </authorList>
    </citation>
    <scope>NUCLEOTIDE SEQUENCE</scope>
    <source>
        <strain evidence="2">AD2</strain>
    </source>
</reference>
<organism evidence="2">
    <name type="scientific">Roseomonas mucosa</name>
    <dbReference type="NCBI Taxonomy" id="207340"/>
    <lineage>
        <taxon>Bacteria</taxon>
        <taxon>Pseudomonadati</taxon>
        <taxon>Pseudomonadota</taxon>
        <taxon>Alphaproteobacteria</taxon>
        <taxon>Acetobacterales</taxon>
        <taxon>Roseomonadaceae</taxon>
        <taxon>Roseomonas</taxon>
    </lineage>
</organism>
<gene>
    <name evidence="2" type="ORF">RADP37_05027</name>
</gene>
<proteinExistence type="predicted"/>
<evidence type="ECO:0000256" key="1">
    <source>
        <dbReference type="SAM" id="MobiDB-lite"/>
    </source>
</evidence>